<dbReference type="FunFam" id="3.40.50.970:FF:000039">
    <property type="entry name" value="Indolepyruvate oxidoreductase subunit IorA"/>
    <property type="match status" value="1"/>
</dbReference>
<keyword evidence="11 14" id="KW-0411">Iron-sulfur</keyword>
<dbReference type="Pfam" id="PF01855">
    <property type="entry name" value="POR_N"/>
    <property type="match status" value="1"/>
</dbReference>
<evidence type="ECO:0000256" key="12">
    <source>
        <dbReference type="ARBA" id="ARBA00030514"/>
    </source>
</evidence>
<feature type="binding site" evidence="15">
    <location>
        <position position="562"/>
    </location>
    <ligand>
        <name>[4Fe-4S] cluster</name>
        <dbReference type="ChEBI" id="CHEBI:49883"/>
        <label>1</label>
    </ligand>
</feature>
<protein>
    <recommendedName>
        <fullName evidence="4 14">Indolepyruvate oxidoreductase subunit IorA</fullName>
        <shortName evidence="14">IOR</shortName>
        <ecNumber evidence="3 14">1.2.7.8</ecNumber>
    </recommendedName>
    <alternativeName>
        <fullName evidence="12 14">Indolepyruvate ferredoxin oxidoreductase subunit alpha</fullName>
    </alternativeName>
</protein>
<evidence type="ECO:0000256" key="13">
    <source>
        <dbReference type="ARBA" id="ARBA00048332"/>
    </source>
</evidence>
<feature type="domain" description="4Fe-4S ferredoxin-type" evidence="16">
    <location>
        <begin position="580"/>
        <end position="609"/>
    </location>
</feature>
<comment type="function">
    <text evidence="1 14">Catalyzes the ferredoxin-dependent oxidative decarboxylation of arylpyruvates.</text>
</comment>
<feature type="binding site" evidence="15">
    <location>
        <position position="589"/>
    </location>
    <ligand>
        <name>[4Fe-4S] cluster</name>
        <dbReference type="ChEBI" id="CHEBI:49883"/>
        <label>2</label>
    </ligand>
</feature>
<evidence type="ECO:0000259" key="16">
    <source>
        <dbReference type="PROSITE" id="PS51379"/>
    </source>
</evidence>
<dbReference type="InterPro" id="IPR017900">
    <property type="entry name" value="4Fe4S_Fe_S_CS"/>
</dbReference>
<dbReference type="GO" id="GO:0030976">
    <property type="term" value="F:thiamine pyrophosphate binding"/>
    <property type="evidence" value="ECO:0007669"/>
    <property type="project" value="InterPro"/>
</dbReference>
<dbReference type="HOGENOM" id="CLU_017727_0_0_9"/>
<proteinExistence type="predicted"/>
<evidence type="ECO:0000256" key="2">
    <source>
        <dbReference type="ARBA" id="ARBA00011238"/>
    </source>
</evidence>
<evidence type="ECO:0000256" key="15">
    <source>
        <dbReference type="PIRSR" id="PIRSR006439-50"/>
    </source>
</evidence>
<dbReference type="Pfam" id="PF02775">
    <property type="entry name" value="TPP_enzyme_C"/>
    <property type="match status" value="1"/>
</dbReference>
<gene>
    <name evidence="17" type="primary">iorA</name>
    <name evidence="17" type="ordered locus">CD196_2222</name>
</gene>
<dbReference type="InterPro" id="IPR002880">
    <property type="entry name" value="Pyrv_Fd/Flavodoxin_OxRdtase_N"/>
</dbReference>
<dbReference type="AlphaFoldDB" id="A0A0H3NDA7"/>
<dbReference type="GO" id="GO:0043805">
    <property type="term" value="F:indolepyruvate ferredoxin oxidoreductase activity"/>
    <property type="evidence" value="ECO:0007669"/>
    <property type="project" value="UniProtKB-UniRule"/>
</dbReference>
<evidence type="ECO:0000256" key="1">
    <source>
        <dbReference type="ARBA" id="ARBA00002995"/>
    </source>
</evidence>
<evidence type="ECO:0000313" key="18">
    <source>
        <dbReference type="Proteomes" id="UP000002068"/>
    </source>
</evidence>
<comment type="subunit">
    <text evidence="2">Heterodimer of the IorA and IorB subunits.</text>
</comment>
<dbReference type="PROSITE" id="PS51379">
    <property type="entry name" value="4FE4S_FER_2"/>
    <property type="match status" value="2"/>
</dbReference>
<dbReference type="InterPro" id="IPR017721">
    <property type="entry name" value="IorA"/>
</dbReference>
<reference evidence="17 18" key="1">
    <citation type="journal article" date="2009" name="Genome Biol.">
        <title>Comparative genome and phenotypic analysis of Clostridium difficile 027 strains provides insight into the evolution of a hypervirulent bacterium.</title>
        <authorList>
            <person name="Stabler R.A."/>
            <person name="He M."/>
            <person name="Dawson L."/>
            <person name="Martin M."/>
            <person name="Valiente E."/>
            <person name="Corton C."/>
            <person name="Lawley T.D."/>
            <person name="Sebaihia M."/>
            <person name="Quail M.A."/>
            <person name="Rose G."/>
            <person name="Gerding D.N."/>
            <person name="Gibert M."/>
            <person name="Popoff M.R."/>
            <person name="Parkhill J."/>
            <person name="Dougan G."/>
            <person name="Wren B.W."/>
        </authorList>
    </citation>
    <scope>NUCLEOTIDE SEQUENCE [LARGE SCALE GENOMIC DNA]</scope>
    <source>
        <strain evidence="17 18">CD196</strain>
    </source>
</reference>
<dbReference type="EMBL" id="FN538970">
    <property type="protein sequence ID" value="CBA64259.1"/>
    <property type="molecule type" value="Genomic_DNA"/>
</dbReference>
<dbReference type="PIRSF" id="PIRSF006439">
    <property type="entry name" value="Indolepyruvate_ferr_oxidored"/>
    <property type="match status" value="1"/>
</dbReference>
<dbReference type="PANTHER" id="PTHR43710">
    <property type="entry name" value="2-HYDROXYACYL-COA LYASE"/>
    <property type="match status" value="1"/>
</dbReference>
<dbReference type="Pfam" id="PF13237">
    <property type="entry name" value="Fer4_10"/>
    <property type="match status" value="1"/>
</dbReference>
<feature type="domain" description="4Fe-4S ferredoxin-type" evidence="16">
    <location>
        <begin position="550"/>
        <end position="578"/>
    </location>
</feature>
<feature type="binding site" evidence="15">
    <location>
        <position position="570"/>
    </location>
    <ligand>
        <name>[4Fe-4S] cluster</name>
        <dbReference type="ChEBI" id="CHEBI:49883"/>
        <label>2</label>
    </ligand>
</feature>
<dbReference type="PANTHER" id="PTHR43710:SF5">
    <property type="entry name" value="INDOLEPYRUVATE FERREDOXIN OXIDOREDUCTASE ALPHA SUBUNIT"/>
    <property type="match status" value="1"/>
</dbReference>
<dbReference type="InterPro" id="IPR029061">
    <property type="entry name" value="THDP-binding"/>
</dbReference>
<dbReference type="InterPro" id="IPR045025">
    <property type="entry name" value="HACL1-like"/>
</dbReference>
<dbReference type="NCBIfam" id="TIGR03336">
    <property type="entry name" value="IOR_alpha"/>
    <property type="match status" value="1"/>
</dbReference>
<evidence type="ECO:0000256" key="14">
    <source>
        <dbReference type="PIRNR" id="PIRNR006439"/>
    </source>
</evidence>
<evidence type="ECO:0000313" key="17">
    <source>
        <dbReference type="EMBL" id="CBA64259.1"/>
    </source>
</evidence>
<dbReference type="SUPFAM" id="SSF54862">
    <property type="entry name" value="4Fe-4S ferredoxins"/>
    <property type="match status" value="1"/>
</dbReference>
<accession>A0A0H3NDA7</accession>
<evidence type="ECO:0000256" key="7">
    <source>
        <dbReference type="ARBA" id="ARBA00022723"/>
    </source>
</evidence>
<name>A0A0H3NDA7_CLODC</name>
<evidence type="ECO:0000256" key="11">
    <source>
        <dbReference type="ARBA" id="ARBA00023014"/>
    </source>
</evidence>
<evidence type="ECO:0000256" key="3">
    <source>
        <dbReference type="ARBA" id="ARBA00012812"/>
    </source>
</evidence>
<dbReference type="Gene3D" id="3.40.50.970">
    <property type="match status" value="2"/>
</dbReference>
<dbReference type="GO" id="GO:0046872">
    <property type="term" value="F:metal ion binding"/>
    <property type="evidence" value="ECO:0007669"/>
    <property type="project" value="UniProtKB-UniRule"/>
</dbReference>
<dbReference type="EC" id="1.2.7.8" evidence="3 14"/>
<comment type="cofactor">
    <cofactor evidence="14 15">
        <name>[4Fe-4S] cluster</name>
        <dbReference type="ChEBI" id="CHEBI:49883"/>
    </cofactor>
    <text evidence="14 15">Binds 2 [4Fe-4S] clusters. In this family the first cluster has a non-standard and varying [4Fe-4S] binding motif CX(2)CX(2)CX(4-5)CP.</text>
</comment>
<keyword evidence="6 14" id="KW-0004">4Fe-4S</keyword>
<dbReference type="PROSITE" id="PS00198">
    <property type="entry name" value="4FE4S_FER_1"/>
    <property type="match status" value="1"/>
</dbReference>
<feature type="binding site" evidence="15">
    <location>
        <position position="599"/>
    </location>
    <ligand>
        <name>[4Fe-4S] cluster</name>
        <dbReference type="ChEBI" id="CHEBI:49883"/>
        <label>1</label>
    </ligand>
</feature>
<dbReference type="Proteomes" id="UP000002068">
    <property type="component" value="Chromosome"/>
</dbReference>
<feature type="binding site" evidence="15">
    <location>
        <position position="592"/>
    </location>
    <ligand>
        <name>[4Fe-4S] cluster</name>
        <dbReference type="ChEBI" id="CHEBI:49883"/>
        <label>2</label>
    </ligand>
</feature>
<dbReference type="InterPro" id="IPR009014">
    <property type="entry name" value="Transketo_C/PFOR_II"/>
</dbReference>
<keyword evidence="9 14" id="KW-0560">Oxidoreductase</keyword>
<comment type="catalytic activity">
    <reaction evidence="13 14">
        <text>indole-3-pyruvate + 2 oxidized [2Fe-2S]-[ferredoxin] + CoA = (indol-3-yl)acetyl-CoA + 2 reduced [2Fe-2S]-[ferredoxin] + CO2 + H(+)</text>
        <dbReference type="Rhea" id="RHEA:12645"/>
        <dbReference type="Rhea" id="RHEA-COMP:10000"/>
        <dbReference type="Rhea" id="RHEA-COMP:10001"/>
        <dbReference type="ChEBI" id="CHEBI:15378"/>
        <dbReference type="ChEBI" id="CHEBI:16526"/>
        <dbReference type="ChEBI" id="CHEBI:17640"/>
        <dbReference type="ChEBI" id="CHEBI:33737"/>
        <dbReference type="ChEBI" id="CHEBI:33738"/>
        <dbReference type="ChEBI" id="CHEBI:57271"/>
        <dbReference type="ChEBI" id="CHEBI:57287"/>
        <dbReference type="EC" id="1.2.7.8"/>
    </reaction>
</comment>
<dbReference type="Gene3D" id="3.40.50.920">
    <property type="match status" value="1"/>
</dbReference>
<feature type="binding site" evidence="15">
    <location>
        <position position="559"/>
    </location>
    <ligand>
        <name>[4Fe-4S] cluster</name>
        <dbReference type="ChEBI" id="CHEBI:49883"/>
        <label>1</label>
    </ligand>
</feature>
<dbReference type="SUPFAM" id="SSF52922">
    <property type="entry name" value="TK C-terminal domain-like"/>
    <property type="match status" value="1"/>
</dbReference>
<dbReference type="GO" id="GO:0051539">
    <property type="term" value="F:4 iron, 4 sulfur cluster binding"/>
    <property type="evidence" value="ECO:0007669"/>
    <property type="project" value="UniProtKB-UniRule"/>
</dbReference>
<keyword evidence="5 14" id="KW-0813">Transport</keyword>
<dbReference type="InterPro" id="IPR011766">
    <property type="entry name" value="TPP_enzyme_TPP-bd"/>
</dbReference>
<keyword evidence="8 14" id="KW-0249">Electron transport</keyword>
<feature type="binding site" evidence="15">
    <location>
        <position position="595"/>
    </location>
    <ligand>
        <name>[4Fe-4S] cluster</name>
        <dbReference type="ChEBI" id="CHEBI:49883"/>
        <label>2</label>
    </ligand>
</feature>
<keyword evidence="10 14" id="KW-0408">Iron</keyword>
<dbReference type="Gene3D" id="3.30.70.20">
    <property type="match status" value="1"/>
</dbReference>
<evidence type="ECO:0000256" key="9">
    <source>
        <dbReference type="ARBA" id="ARBA00023002"/>
    </source>
</evidence>
<dbReference type="CDD" id="cd02008">
    <property type="entry name" value="TPP_IOR_alpha"/>
    <property type="match status" value="1"/>
</dbReference>
<evidence type="ECO:0000256" key="6">
    <source>
        <dbReference type="ARBA" id="ARBA00022485"/>
    </source>
</evidence>
<evidence type="ECO:0000256" key="10">
    <source>
        <dbReference type="ARBA" id="ARBA00023004"/>
    </source>
</evidence>
<dbReference type="InterPro" id="IPR017896">
    <property type="entry name" value="4Fe4S_Fe-S-bd"/>
</dbReference>
<organism evidence="17 18">
    <name type="scientific">Clostridioides difficile (strain CD196)</name>
    <name type="common">Peptoclostridium difficile</name>
    <dbReference type="NCBI Taxonomy" id="645462"/>
    <lineage>
        <taxon>Bacteria</taxon>
        <taxon>Bacillati</taxon>
        <taxon>Bacillota</taxon>
        <taxon>Clostridia</taxon>
        <taxon>Peptostreptococcales</taxon>
        <taxon>Peptostreptococcaceae</taxon>
        <taxon>Clostridioides</taxon>
    </lineage>
</organism>
<feature type="binding site" evidence="15">
    <location>
        <position position="565"/>
    </location>
    <ligand>
        <name>[4Fe-4S] cluster</name>
        <dbReference type="ChEBI" id="CHEBI:49883"/>
        <label>1</label>
    </ligand>
</feature>
<evidence type="ECO:0000256" key="4">
    <source>
        <dbReference type="ARBA" id="ARBA00017710"/>
    </source>
</evidence>
<keyword evidence="7 14" id="KW-0479">Metal-binding</keyword>
<evidence type="ECO:0000256" key="8">
    <source>
        <dbReference type="ARBA" id="ARBA00022982"/>
    </source>
</evidence>
<dbReference type="KEGG" id="cdc:CD196_2222"/>
<dbReference type="SUPFAM" id="SSF52518">
    <property type="entry name" value="Thiamin diphosphate-binding fold (THDP-binding)"/>
    <property type="match status" value="2"/>
</dbReference>
<sequence>MDYEFNNCRWREFYMKQLMTGNEAIARGAYEAGVKYASAYPGTPSTEILENIATYKDAIVAEWAPNEKVALEAAIGGSIAGARTMASMKHVGLNVAADPIFTYAYTGVNGGMVLITADEPGMHSSQNEQDNRMYAKFAKIPLFEPSTSQEAKDMIKEAFEVSEKYDTPVLYRVTTRLCHSKGLVECYDREEVEIKEYVKNAKKMVTVPANAQIRRGVVEERMEILKKFSNETDLNYYEMNDTKIGVIASGMCCNFAKEVFGKNASYMKLGFTNPLPYEKIKEFAEKVDKIYVIEENDPFIEEQIKAYGIDCIGKDVIPPYGEMTPDVLRKAIFGKTNDTIEYKSELVTPRPPSFCAGCPHRGFFYELGKRKNLIVGGDIGCYTLGFAPPYNGIDYVVCMGSAFGTAHGAQKVLNMKDDNEKRLVGVLGDSTFFHTGINGLLDVVYNRGNSISVILDNRITGMTGHQENPGSGYTLQGAKTKEVDIEGLVKACGIEHVRVINPNNLKEVNEALDWALAIEDEPSVIITRWPCVLKKFSKEDIEEFNNPFKTKCKVDHDKCIGCKLCLKTGCPALSFDKENKLSNIDRNQCVGCGVCAQVCPKQAIVKEEK</sequence>
<evidence type="ECO:0000256" key="5">
    <source>
        <dbReference type="ARBA" id="ARBA00022448"/>
    </source>
</evidence>
<dbReference type="CDD" id="cd07034">
    <property type="entry name" value="TPP_PYR_PFOR_IOR-alpha_like"/>
    <property type="match status" value="1"/>
</dbReference>